<dbReference type="SUPFAM" id="SSF69304">
    <property type="entry name" value="Tricorn protease N-terminal domain"/>
    <property type="match status" value="2"/>
</dbReference>
<evidence type="ECO:0000313" key="3">
    <source>
        <dbReference type="EMBL" id="PAV11515.1"/>
    </source>
</evidence>
<evidence type="ECO:0000259" key="2">
    <source>
        <dbReference type="PROSITE" id="PS50093"/>
    </source>
</evidence>
<dbReference type="InterPro" id="IPR022409">
    <property type="entry name" value="PKD/Chitinase_dom"/>
</dbReference>
<dbReference type="Pfam" id="PF18911">
    <property type="entry name" value="PKD_4"/>
    <property type="match status" value="3"/>
</dbReference>
<feature type="region of interest" description="Disordered" evidence="1">
    <location>
        <begin position="876"/>
        <end position="906"/>
    </location>
</feature>
<keyword evidence="4" id="KW-1185">Reference proteome</keyword>
<feature type="domain" description="PKD" evidence="2">
    <location>
        <begin position="827"/>
        <end position="882"/>
    </location>
</feature>
<feature type="domain" description="PKD" evidence="2">
    <location>
        <begin position="319"/>
        <end position="404"/>
    </location>
</feature>
<organism evidence="3 4">
    <name type="scientific">Methanosarcina spelaei</name>
    <dbReference type="NCBI Taxonomy" id="1036679"/>
    <lineage>
        <taxon>Archaea</taxon>
        <taxon>Methanobacteriati</taxon>
        <taxon>Methanobacteriota</taxon>
        <taxon>Stenosarchaea group</taxon>
        <taxon>Methanomicrobia</taxon>
        <taxon>Methanosarcinales</taxon>
        <taxon>Methanosarcinaceae</taxon>
        <taxon>Methanosarcina</taxon>
    </lineage>
</organism>
<dbReference type="CDD" id="cd00146">
    <property type="entry name" value="PKD"/>
    <property type="match status" value="2"/>
</dbReference>
<dbReference type="InterPro" id="IPR011042">
    <property type="entry name" value="6-blade_b-propeller_TolB-like"/>
</dbReference>
<proteinExistence type="predicted"/>
<gene>
    <name evidence="3" type="ORF">ASJ81_10085</name>
</gene>
<dbReference type="RefSeq" id="WP_095645477.1">
    <property type="nucleotide sequence ID" value="NZ_LMVP01000514.1"/>
</dbReference>
<dbReference type="SMART" id="SM00089">
    <property type="entry name" value="PKD"/>
    <property type="match status" value="3"/>
</dbReference>
<dbReference type="FunFam" id="2.60.40.10:FF:000270">
    <property type="entry name" value="Cell surface protein"/>
    <property type="match status" value="3"/>
</dbReference>
<dbReference type="InterPro" id="IPR027618">
    <property type="entry name" value="Beta_prop_Msarc"/>
</dbReference>
<dbReference type="InterPro" id="IPR013783">
    <property type="entry name" value="Ig-like_fold"/>
</dbReference>
<dbReference type="EMBL" id="LMVP01000514">
    <property type="protein sequence ID" value="PAV11515.1"/>
    <property type="molecule type" value="Genomic_DNA"/>
</dbReference>
<dbReference type="InterPro" id="IPR026453">
    <property type="entry name" value="PGF_pre_PGF"/>
</dbReference>
<evidence type="ECO:0000256" key="1">
    <source>
        <dbReference type="SAM" id="MobiDB-lite"/>
    </source>
</evidence>
<protein>
    <recommendedName>
        <fullName evidence="2">PKD domain-containing protein</fullName>
    </recommendedName>
</protein>
<dbReference type="Gene3D" id="2.120.10.30">
    <property type="entry name" value="TolB, C-terminal domain"/>
    <property type="match status" value="2"/>
</dbReference>
<dbReference type="InterPro" id="IPR035986">
    <property type="entry name" value="PKD_dom_sf"/>
</dbReference>
<dbReference type="Gene3D" id="2.60.40.10">
    <property type="entry name" value="Immunoglobulins"/>
    <property type="match status" value="3"/>
</dbReference>
<dbReference type="PANTHER" id="PTHR36842">
    <property type="entry name" value="PROTEIN TOLB HOMOLOG"/>
    <property type="match status" value="1"/>
</dbReference>
<comment type="caution">
    <text evidence="3">The sequence shown here is derived from an EMBL/GenBank/DDBJ whole genome shotgun (WGS) entry which is preliminary data.</text>
</comment>
<feature type="domain" description="PKD" evidence="2">
    <location>
        <begin position="436"/>
        <end position="489"/>
    </location>
</feature>
<sequence>MASRERLHSIPLTALVLFFLILGSSGASAGTETQLTHNALLTDSTAIYGNIVTWSETAGNGVHVYDIAAGKEINVGSTGGGNVRVCGNNIIWADMDGNIRVYDVSTDNWTTISSDGDLPDIYGNYVVYTKYYYIQDQKNDGIYLYDLNTHNETKIASVHGYPAIYDKKVVWSQANSNNGYDIYKYDISTNQTSIITTADSYVSKLDIYGNVVVWTESYKVYMYDMASHKTTQVTNTGNAYDPAIDGDRIVYTLSESHSSDIYMYEISTARTNRITTSTRAFSPSIYEDKIIYADLRNPENPDVRDIFLYDLSSTVQNPLVAEFTANVTSGTAPLVVLFTDTSTGGVPTSWHWDTGDGIYSKHTMNATHTFTKPGSYTVSLTVGNAVGNSTATKPNYIVVTDPNAPVSNFNSSVTEGYAPLTVQFNDISQNAMSRVWDFDSDGKADSTEVSPVYTYTTPGTYTVNLTVRNAYGTTSKTGTITVLTENGPNIGTETRITTSELASHPDIYDNRIVWQDFRNGNYDIYMYDLSTSKETRITTNESNQIYPAIYGDRIVWQDDRNGQYDIYMYDISTSTEIRISTYESDQDHPGTYGNRHPDIYGERIVWDDYRNGLPDIYMYDLSTSKETQITTHESNQEFPAIYGDRVVWQDRRKGVSDMYMYDLSISKETQINSNGKATFFPEIYGNRIMLINYHNGSGDRDIYMYDLSTSRETQITNSGSADSPAIYSDKIVWEDKRTGNWDIYIYNLATSKETQITNDESNQESPAIYDNRIVWQDRRKGGSDIYICTISKEKTKPIIPAVDFSANVTSGYTPLSVQFTDLSQHSTSRSWDFGDGATSTEQNPLHTYSAAGTYAVNLTAGNANGTSLKTAQITVLETSSESSGGSSHSSSGSSDGGGAGGSPEPAKNVQIKELSQAFVTNEKTVKFDFPKNATCVVYVSFDSKKTFGKTTTIAEQLKGKSTLVSKLPYGEVYKSFNIWVGNGGVATSKNIENPVVCFKVEKSWINDKKINEDSITLNRYSDKKWEQLPVTLSGEDNKFMYFTAETSGFSSFVITGTSKTSSEEIVSVIEVDYPETINNNTENKEPQKEQKEILKTPGFEIYYGVASLLVVLLYKKGKKGKIQNSM</sequence>
<dbReference type="OrthoDB" id="133364at2157"/>
<accession>A0A2A2HQ93</accession>
<dbReference type="SUPFAM" id="SSF63825">
    <property type="entry name" value="YWTD domain"/>
    <property type="match status" value="1"/>
</dbReference>
<dbReference type="InterPro" id="IPR000601">
    <property type="entry name" value="PKD_dom"/>
</dbReference>
<dbReference type="AlphaFoldDB" id="A0A2A2HQ93"/>
<dbReference type="SUPFAM" id="SSF49299">
    <property type="entry name" value="PKD domain"/>
    <property type="match status" value="3"/>
</dbReference>
<feature type="compositionally biased region" description="Low complexity" evidence="1">
    <location>
        <begin position="879"/>
        <end position="893"/>
    </location>
</feature>
<name>A0A2A2HQ93_9EURY</name>
<dbReference type="Proteomes" id="UP000218164">
    <property type="component" value="Unassembled WGS sequence"/>
</dbReference>
<dbReference type="NCBIfam" id="TIGR04275">
    <property type="entry name" value="beta_prop_Msarc"/>
    <property type="match status" value="8"/>
</dbReference>
<dbReference type="PANTHER" id="PTHR36842:SF1">
    <property type="entry name" value="PROTEIN TOLB"/>
    <property type="match status" value="1"/>
</dbReference>
<dbReference type="NCBIfam" id="TIGR04213">
    <property type="entry name" value="PGF_pre_PGF"/>
    <property type="match status" value="1"/>
</dbReference>
<evidence type="ECO:0000313" key="4">
    <source>
        <dbReference type="Proteomes" id="UP000218164"/>
    </source>
</evidence>
<reference evidence="3 4" key="1">
    <citation type="journal article" date="2017" name="BMC Genomics">
        <title>Genomic analysis of methanogenic archaea reveals a shift towards energy conservation.</title>
        <authorList>
            <person name="Gilmore S.P."/>
            <person name="Henske J.K."/>
            <person name="Sexton J.A."/>
            <person name="Solomon K.V."/>
            <person name="Seppala S."/>
            <person name="Yoo J.I."/>
            <person name="Huyett L.M."/>
            <person name="Pressman A."/>
            <person name="Cogan J.Z."/>
            <person name="Kivenson V."/>
            <person name="Peng X."/>
            <person name="Tan Y."/>
            <person name="Valentine D.L."/>
            <person name="O'Malley M.A."/>
        </authorList>
    </citation>
    <scope>NUCLEOTIDE SEQUENCE [LARGE SCALE GENOMIC DNA]</scope>
    <source>
        <strain evidence="3 4">MC-15</strain>
    </source>
</reference>
<dbReference type="PROSITE" id="PS50093">
    <property type="entry name" value="PKD"/>
    <property type="match status" value="3"/>
</dbReference>